<dbReference type="SUPFAM" id="SSF53474">
    <property type="entry name" value="alpha/beta-Hydrolases"/>
    <property type="match status" value="1"/>
</dbReference>
<evidence type="ECO:0000259" key="5">
    <source>
        <dbReference type="Pfam" id="PF12740"/>
    </source>
</evidence>
<reference evidence="6 7" key="1">
    <citation type="submission" date="2018-08" db="EMBL/GenBank/DDBJ databases">
        <title>Pseudooceanicola sediminis CY03 in the family Rhodobacteracea.</title>
        <authorList>
            <person name="Zhang Y.-J."/>
        </authorList>
    </citation>
    <scope>NUCLEOTIDE SEQUENCE [LARGE SCALE GENOMIC DNA]</scope>
    <source>
        <strain evidence="6 7">CY03</strain>
    </source>
</reference>
<dbReference type="Pfam" id="PF12740">
    <property type="entry name" value="PETase"/>
    <property type="match status" value="1"/>
</dbReference>
<keyword evidence="1 6" id="KW-0378">Hydrolase</keyword>
<sequence>MAKEPPMRPLSLLMILLFASTGAQAQTAAPVGHDRLDIPGIEARVLYPTTRPGPVTMIADNPAFVGVPVVDQAPLADGLHPVALLSHGYSGLWRNQAWLAGRMAAAGYVVVTLNHPGTTFGDMSPDWAQHSADRVHQLSRALDALLDTPRFAASLDRDRIAVIGHSLGGSTALMMAGGTFSFDRLMTACGDATDALVCSLYRKSGSGQAVAPAMARDPRIRAAVLLDMEGIRAFPPESLAGISIPVLALAAGIEDPALPLGWESREQAARLPAATSRYAEIIGATHFTFISECKPGAEELLEEDAYICRGETAPRAVLHDEIAKTVIRFLTAGTQMVSALQQP</sequence>
<protein>
    <submittedName>
        <fullName evidence="6">Alpha/beta fold hydrolase</fullName>
    </submittedName>
</protein>
<dbReference type="InterPro" id="IPR041127">
    <property type="entry name" value="PET_hydrolase/cutinase-like"/>
</dbReference>
<dbReference type="GO" id="GO:0016042">
    <property type="term" value="P:lipid catabolic process"/>
    <property type="evidence" value="ECO:0007669"/>
    <property type="project" value="UniProtKB-KW"/>
</dbReference>
<proteinExistence type="predicted"/>
<organism evidence="6 7">
    <name type="scientific">Pseudooceanicola sediminis</name>
    <dbReference type="NCBI Taxonomy" id="2211117"/>
    <lineage>
        <taxon>Bacteria</taxon>
        <taxon>Pseudomonadati</taxon>
        <taxon>Pseudomonadota</taxon>
        <taxon>Alphaproteobacteria</taxon>
        <taxon>Rhodobacterales</taxon>
        <taxon>Paracoccaceae</taxon>
        <taxon>Pseudooceanicola</taxon>
    </lineage>
</organism>
<evidence type="ECO:0000256" key="2">
    <source>
        <dbReference type="ARBA" id="ARBA00022963"/>
    </source>
</evidence>
<dbReference type="PIRSF" id="PIRSF031982">
    <property type="entry name" value="UCP031982_abhydr"/>
    <property type="match status" value="1"/>
</dbReference>
<dbReference type="Gene3D" id="3.40.50.1820">
    <property type="entry name" value="alpha/beta hydrolase"/>
    <property type="match status" value="2"/>
</dbReference>
<feature type="chain" id="PRO_5017338840" evidence="4">
    <location>
        <begin position="26"/>
        <end position="343"/>
    </location>
</feature>
<feature type="signal peptide" evidence="4">
    <location>
        <begin position="1"/>
        <end position="25"/>
    </location>
</feature>
<accession>A0A399J0Q8</accession>
<dbReference type="PANTHER" id="PTHR10272">
    <property type="entry name" value="PLATELET-ACTIVATING FACTOR ACETYLHYDROLASE"/>
    <property type="match status" value="1"/>
</dbReference>
<keyword evidence="4" id="KW-0732">Signal</keyword>
<name>A0A399J0Q8_9RHOB</name>
<evidence type="ECO:0000313" key="7">
    <source>
        <dbReference type="Proteomes" id="UP000265848"/>
    </source>
</evidence>
<dbReference type="GO" id="GO:0003847">
    <property type="term" value="F:1-alkyl-2-acetylglycerophosphocholine esterase activity"/>
    <property type="evidence" value="ECO:0007669"/>
    <property type="project" value="TreeGrafter"/>
</dbReference>
<evidence type="ECO:0000256" key="1">
    <source>
        <dbReference type="ARBA" id="ARBA00022801"/>
    </source>
</evidence>
<feature type="domain" description="PET hydrolase/cutinase-like" evidence="5">
    <location>
        <begin position="85"/>
        <end position="176"/>
    </location>
</feature>
<dbReference type="PANTHER" id="PTHR10272:SF0">
    <property type="entry name" value="PLATELET-ACTIVATING FACTOR ACETYLHYDROLASE"/>
    <property type="match status" value="1"/>
</dbReference>
<keyword evidence="2" id="KW-0442">Lipid degradation</keyword>
<gene>
    <name evidence="6" type="ORF">DL237_17445</name>
</gene>
<keyword evidence="3" id="KW-0443">Lipid metabolism</keyword>
<dbReference type="Proteomes" id="UP000265848">
    <property type="component" value="Unassembled WGS sequence"/>
</dbReference>
<evidence type="ECO:0000256" key="4">
    <source>
        <dbReference type="SAM" id="SignalP"/>
    </source>
</evidence>
<comment type="caution">
    <text evidence="6">The sequence shown here is derived from an EMBL/GenBank/DDBJ whole genome shotgun (WGS) entry which is preliminary data.</text>
</comment>
<dbReference type="AlphaFoldDB" id="A0A399J0Q8"/>
<evidence type="ECO:0000256" key="3">
    <source>
        <dbReference type="ARBA" id="ARBA00023098"/>
    </source>
</evidence>
<evidence type="ECO:0000313" key="6">
    <source>
        <dbReference type="EMBL" id="RII37452.1"/>
    </source>
</evidence>
<keyword evidence="7" id="KW-1185">Reference proteome</keyword>
<dbReference type="InterPro" id="IPR029058">
    <property type="entry name" value="AB_hydrolase_fold"/>
</dbReference>
<dbReference type="EMBL" id="QWJJ01000017">
    <property type="protein sequence ID" value="RII37452.1"/>
    <property type="molecule type" value="Genomic_DNA"/>
</dbReference>
<dbReference type="InterPro" id="IPR016986">
    <property type="entry name" value="UCP031982_abhydr"/>
</dbReference>